<dbReference type="EMBL" id="CM001889">
    <property type="protein sequence ID" value="EOY52746.1"/>
    <property type="molecule type" value="Genomic_DNA"/>
</dbReference>
<name>A0A7U9E3N5_STRLI</name>
<dbReference type="Proteomes" id="UP000014062">
    <property type="component" value="Chromosome"/>
</dbReference>
<proteinExistence type="predicted"/>
<dbReference type="AlphaFoldDB" id="A0A7U9E3N5"/>
<reference evidence="2" key="1">
    <citation type="journal article" date="2013" name="Genome Biol. Evol.">
        <title>The genome sequence of Streptomyces lividans 66 reveals a novel tRNA-dependent peptide biosynthetic system within a metal-related genomic island.</title>
        <authorList>
            <person name="Cruz-Morales P."/>
            <person name="Vijgenboom E."/>
            <person name="Iruegas-Bocardo F."/>
            <person name="Girard G."/>
            <person name="Yanez-Guerra L.A."/>
            <person name="Ramos-Aboites H.E."/>
            <person name="Pernodet J.L."/>
            <person name="Anne J."/>
            <person name="van Wezel G.P."/>
            <person name="Barona-Gomez F."/>
        </authorList>
    </citation>
    <scope>NUCLEOTIDE SEQUENCE [LARGE SCALE GENOMIC DNA]</scope>
    <source>
        <strain evidence="2">1326</strain>
    </source>
</reference>
<organism evidence="1 2">
    <name type="scientific">Streptomyces lividans 1326</name>
    <dbReference type="NCBI Taxonomy" id="1200984"/>
    <lineage>
        <taxon>Bacteria</taxon>
        <taxon>Bacillati</taxon>
        <taxon>Actinomycetota</taxon>
        <taxon>Actinomycetes</taxon>
        <taxon>Kitasatosporales</taxon>
        <taxon>Streptomycetaceae</taxon>
        <taxon>Streptomyces</taxon>
    </lineage>
</organism>
<evidence type="ECO:0000313" key="1">
    <source>
        <dbReference type="EMBL" id="EOY52746.1"/>
    </source>
</evidence>
<gene>
    <name evidence="1" type="ORF">SLI_8048</name>
</gene>
<evidence type="ECO:0000313" key="2">
    <source>
        <dbReference type="Proteomes" id="UP000014062"/>
    </source>
</evidence>
<protein>
    <submittedName>
        <fullName evidence="1">Uncharacterized protein</fullName>
    </submittedName>
</protein>
<sequence>MVQSGLWGLVAGSEPRLGTAVGFGLRVPQKVIATVMAFGAVLL</sequence>
<accession>A0A7U9E3N5</accession>